<keyword evidence="1" id="KW-0472">Membrane</keyword>
<evidence type="ECO:0000313" key="3">
    <source>
        <dbReference type="Proteomes" id="UP001516061"/>
    </source>
</evidence>
<feature type="transmembrane region" description="Helical" evidence="1">
    <location>
        <begin position="302"/>
        <end position="323"/>
    </location>
</feature>
<feature type="transmembrane region" description="Helical" evidence="1">
    <location>
        <begin position="275"/>
        <end position="296"/>
    </location>
</feature>
<keyword evidence="3" id="KW-1185">Reference proteome</keyword>
<protein>
    <submittedName>
        <fullName evidence="2">Exporter</fullName>
    </submittedName>
</protein>
<proteinExistence type="predicted"/>
<keyword evidence="1" id="KW-1133">Transmembrane helix</keyword>
<sequence length="797" mass="81615">MRRAAAWTLAIWLALMALAGLVAARASYVADLSAFLPSAPTPGQRVLMEQLRNGATARVLLIGVRGGEPAARAEASRRLAARLRQSGAFDAVHNGETGGPEQQALGRLLFERRYLLSPAVDAARFQPEGLRAGIDETLSLLGTPAGAMIKPILMRDPTGETVRMAEAMLPAVAPRVEDGVWVSRREPRALLVATTRADGDDLDAQAAAQQQVRAAFAAVAPQAGPGLQLELSGPGVFAVESRTLIHAEVDRLAKAGGAVMLVLLLIAFGRPQALLLAALPVGAGVLAGIVAVDLLTGTVHGLTLGFGTTLIGEAVDYGIYYLIQARALGAAGWRRQHWPTVRLGLLTSLAGFAALAFSGFAGLVQLGLFSISGLVAATLTTRFVLPVLAPQGSPGLGLRGPLGRATGRLAGALPRLARPLALLAAGAALWLALQPSPWRGTLAALSPVPAEAMALDASLREDLGAAEAGVLVAIEAPDEAQALQRAEQAGARLEALVQAGVLAGYDSPAQRLPSPSTQLARRAALPEAAALRQALAQATAGGPLPAGSLQAFVDDVQAQRRAPVLTRAGLAGTPLASALDAQLVAPRQAGAPWTALLSLRMTPAAAADPAAAARLDRALAGLPDTRVVRIQPELDAIYAGYLTQARWQAGLGALAVVALLAWHLRSGRRLARVLWPLAASGVLVLAGLTASGQPLGVLHLVGLLLVVAVGSNYALFFDHLAATSGTAPADGDDAQAGADLLASLLMANLTTVASFGLLATAQVPALAAVGQTVAPGALLALLLSAAFIRQPRRAAAV</sequence>
<feature type="transmembrane region" description="Helical" evidence="1">
    <location>
        <begin position="673"/>
        <end position="691"/>
    </location>
</feature>
<accession>A0ABX2G917</accession>
<dbReference type="Proteomes" id="UP001516061">
    <property type="component" value="Unassembled WGS sequence"/>
</dbReference>
<feature type="transmembrane region" description="Helical" evidence="1">
    <location>
        <begin position="343"/>
        <end position="363"/>
    </location>
</feature>
<gene>
    <name evidence="2" type="ORF">HNQ01_003705</name>
</gene>
<name>A0ABX2G917_9BURK</name>
<evidence type="ECO:0000313" key="2">
    <source>
        <dbReference type="EMBL" id="NRT57942.1"/>
    </source>
</evidence>
<feature type="transmembrane region" description="Helical" evidence="1">
    <location>
        <begin position="738"/>
        <end position="759"/>
    </location>
</feature>
<dbReference type="SUPFAM" id="SSF82866">
    <property type="entry name" value="Multidrug efflux transporter AcrB transmembrane domain"/>
    <property type="match status" value="2"/>
</dbReference>
<feature type="transmembrane region" description="Helical" evidence="1">
    <location>
        <begin position="647"/>
        <end position="664"/>
    </location>
</feature>
<dbReference type="InterPro" id="IPR050545">
    <property type="entry name" value="Mycobact_MmpL"/>
</dbReference>
<dbReference type="PANTHER" id="PTHR33406">
    <property type="entry name" value="MEMBRANE PROTEIN MJ1562-RELATED"/>
    <property type="match status" value="1"/>
</dbReference>
<evidence type="ECO:0000256" key="1">
    <source>
        <dbReference type="SAM" id="Phobius"/>
    </source>
</evidence>
<dbReference type="Gene3D" id="1.20.1640.10">
    <property type="entry name" value="Multidrug efflux transporter AcrB transmembrane domain"/>
    <property type="match status" value="2"/>
</dbReference>
<dbReference type="RefSeq" id="WP_173806974.1">
    <property type="nucleotide sequence ID" value="NZ_JABSNM010000021.1"/>
</dbReference>
<dbReference type="PANTHER" id="PTHR33406:SF13">
    <property type="entry name" value="MEMBRANE PROTEIN YDFJ"/>
    <property type="match status" value="1"/>
</dbReference>
<dbReference type="EMBL" id="JABSNM010000021">
    <property type="protein sequence ID" value="NRT57942.1"/>
    <property type="molecule type" value="Genomic_DNA"/>
</dbReference>
<feature type="transmembrane region" description="Helical" evidence="1">
    <location>
        <begin position="765"/>
        <end position="788"/>
    </location>
</feature>
<keyword evidence="1" id="KW-0812">Transmembrane</keyword>
<comment type="caution">
    <text evidence="2">The sequence shown here is derived from an EMBL/GenBank/DDBJ whole genome shotgun (WGS) entry which is preliminary data.</text>
</comment>
<feature type="transmembrane region" description="Helical" evidence="1">
    <location>
        <begin position="697"/>
        <end position="717"/>
    </location>
</feature>
<organism evidence="2 3">
    <name type="scientific">Sphaerotilus uruguayifluvii</name>
    <dbReference type="NCBI Taxonomy" id="2735897"/>
    <lineage>
        <taxon>Bacteria</taxon>
        <taxon>Pseudomonadati</taxon>
        <taxon>Pseudomonadota</taxon>
        <taxon>Betaproteobacteria</taxon>
        <taxon>Burkholderiales</taxon>
        <taxon>Sphaerotilaceae</taxon>
        <taxon>Sphaerotilus</taxon>
    </lineage>
</organism>
<reference evidence="2 3" key="1">
    <citation type="submission" date="2020-05" db="EMBL/GenBank/DDBJ databases">
        <title>Genomic Encyclopedia of Type Strains, Phase IV (KMG-V): Genome sequencing to study the core and pangenomes of soil and plant-associated prokaryotes.</title>
        <authorList>
            <person name="Whitman W."/>
        </authorList>
    </citation>
    <scope>NUCLEOTIDE SEQUENCE [LARGE SCALE GENOMIC DNA]</scope>
    <source>
        <strain evidence="2 3">C29</strain>
    </source>
</reference>
<feature type="transmembrane region" description="Helical" evidence="1">
    <location>
        <begin position="252"/>
        <end position="268"/>
    </location>
</feature>